<sequence>MKPYIGVTGFTKKEEVSSALSVFPKNYDRELMVGVCATWKSLRYLPIKPKWQKQTPSPLAINELFLEDSRVLNLVHYSTEEGQERSILNDMVKIHNLAGWHFHGFQLNIAWPEVRILDEYRNAVGYKYRVVLQIGQKAVEMAGGTPESVADKFEQYAEFIDDVLLDPSGGQGKSFDTERTREFLTEIRKRKYGIGLGVAGGLGPDTLNLVEPLIADFPNLNIDAQGKLRNSENDLDVEAMKTYLVKAVKIFG</sequence>
<evidence type="ECO:0000313" key="2">
    <source>
        <dbReference type="Proteomes" id="UP000177171"/>
    </source>
</evidence>
<reference evidence="1 2" key="1">
    <citation type="journal article" date="2016" name="Nat. Commun.">
        <title>Thousands of microbial genomes shed light on interconnected biogeochemical processes in an aquifer system.</title>
        <authorList>
            <person name="Anantharaman K."/>
            <person name="Brown C.T."/>
            <person name="Hug L.A."/>
            <person name="Sharon I."/>
            <person name="Castelle C.J."/>
            <person name="Probst A.J."/>
            <person name="Thomas B.C."/>
            <person name="Singh A."/>
            <person name="Wilkins M.J."/>
            <person name="Karaoz U."/>
            <person name="Brodie E.L."/>
            <person name="Williams K.H."/>
            <person name="Hubbard S.S."/>
            <person name="Banfield J.F."/>
        </authorList>
    </citation>
    <scope>NUCLEOTIDE SEQUENCE [LARGE SCALE GENOMIC DNA]</scope>
</reference>
<dbReference type="Gene3D" id="3.20.20.70">
    <property type="entry name" value="Aldolase class I"/>
    <property type="match status" value="1"/>
</dbReference>
<proteinExistence type="predicted"/>
<dbReference type="AlphaFoldDB" id="A0A1G2LV58"/>
<evidence type="ECO:0000313" key="1">
    <source>
        <dbReference type="EMBL" id="OHA14752.1"/>
    </source>
</evidence>
<dbReference type="EMBL" id="MHQY01000003">
    <property type="protein sequence ID" value="OHA14752.1"/>
    <property type="molecule type" value="Genomic_DNA"/>
</dbReference>
<comment type="caution">
    <text evidence="1">The sequence shown here is derived from an EMBL/GenBank/DDBJ whole genome shotgun (WGS) entry which is preliminary data.</text>
</comment>
<dbReference type="InterPro" id="IPR011060">
    <property type="entry name" value="RibuloseP-bd_barrel"/>
</dbReference>
<name>A0A1G2LV58_9BACT</name>
<dbReference type="Proteomes" id="UP000177171">
    <property type="component" value="Unassembled WGS sequence"/>
</dbReference>
<gene>
    <name evidence="1" type="ORF">A3G49_03405</name>
</gene>
<evidence type="ECO:0008006" key="3">
    <source>
        <dbReference type="Google" id="ProtNLM"/>
    </source>
</evidence>
<dbReference type="InterPro" id="IPR013785">
    <property type="entry name" value="Aldolase_TIM"/>
</dbReference>
<dbReference type="SUPFAM" id="SSF51366">
    <property type="entry name" value="Ribulose-phoshate binding barrel"/>
    <property type="match status" value="1"/>
</dbReference>
<accession>A0A1G2LV58</accession>
<protein>
    <recommendedName>
        <fullName evidence="3">Phosphoribosylanthranilate isomerase</fullName>
    </recommendedName>
</protein>
<organism evidence="1 2">
    <name type="scientific">Candidatus Sungbacteria bacterium RIFCSPLOWO2_12_FULL_41_11</name>
    <dbReference type="NCBI Taxonomy" id="1802286"/>
    <lineage>
        <taxon>Bacteria</taxon>
        <taxon>Candidatus Sungiibacteriota</taxon>
    </lineage>
</organism>